<dbReference type="CDD" id="cd07067">
    <property type="entry name" value="HP_PGM_like"/>
    <property type="match status" value="1"/>
</dbReference>
<dbReference type="PANTHER" id="PTHR48100:SF1">
    <property type="entry name" value="HISTIDINE PHOSPHATASE FAMILY PROTEIN-RELATED"/>
    <property type="match status" value="1"/>
</dbReference>
<accession>A0A6J5YDU6</accession>
<proteinExistence type="predicted"/>
<dbReference type="PANTHER" id="PTHR48100">
    <property type="entry name" value="BROAD-SPECIFICITY PHOSPHATASE YOR283W-RELATED"/>
    <property type="match status" value="1"/>
</dbReference>
<evidence type="ECO:0000313" key="2">
    <source>
        <dbReference type="EMBL" id="CAB4940739.1"/>
    </source>
</evidence>
<dbReference type="EMBL" id="CAFBNC010000063">
    <property type="protein sequence ID" value="CAB4940739.1"/>
    <property type="molecule type" value="Genomic_DNA"/>
</dbReference>
<organism evidence="1">
    <name type="scientific">freshwater metagenome</name>
    <dbReference type="NCBI Taxonomy" id="449393"/>
    <lineage>
        <taxon>unclassified sequences</taxon>
        <taxon>metagenomes</taxon>
        <taxon>ecological metagenomes</taxon>
    </lineage>
</organism>
<dbReference type="Pfam" id="PF00300">
    <property type="entry name" value="His_Phos_1"/>
    <property type="match status" value="1"/>
</dbReference>
<protein>
    <submittedName>
        <fullName evidence="1">Unannotated protein</fullName>
    </submittedName>
</protein>
<dbReference type="GO" id="GO:0016791">
    <property type="term" value="F:phosphatase activity"/>
    <property type="evidence" value="ECO:0007669"/>
    <property type="project" value="TreeGrafter"/>
</dbReference>
<dbReference type="InterPro" id="IPR050275">
    <property type="entry name" value="PGM_Phosphatase"/>
</dbReference>
<name>A0A6J5YDU6_9ZZZZ</name>
<sequence length="225" mass="25287">MELVFIRHGQPEWERDGRSIDNPVLTEVGLQQAELLGRAFAGQHADRILVSPLVRAQQTAAPIIEALGIEPETHDWLAEITAPVWQDTPTEVVAKVFAESRVRPLEEQWLGIPGGETFHDFHDRVTTGLIDFLSSIGCYRYNGFPPLWQLEDPGPRIIVVAHSGTDAVCLGHLLGIDPVPWEWERFVAFHASVSVVRPMHIADKHSFSLFRFSDLSHLPAELHTR</sequence>
<gene>
    <name evidence="1" type="ORF">UFOPK1392_00292</name>
    <name evidence="2" type="ORF">UFOPK3733_01276</name>
</gene>
<dbReference type="GO" id="GO:0005737">
    <property type="term" value="C:cytoplasm"/>
    <property type="evidence" value="ECO:0007669"/>
    <property type="project" value="TreeGrafter"/>
</dbReference>
<dbReference type="Gene3D" id="3.40.50.1240">
    <property type="entry name" value="Phosphoglycerate mutase-like"/>
    <property type="match status" value="1"/>
</dbReference>
<dbReference type="InterPro" id="IPR029033">
    <property type="entry name" value="His_PPase_superfam"/>
</dbReference>
<dbReference type="EMBL" id="CAEMXZ010000007">
    <property type="protein sequence ID" value="CAB4322557.1"/>
    <property type="molecule type" value="Genomic_DNA"/>
</dbReference>
<dbReference type="AlphaFoldDB" id="A0A6J5YDU6"/>
<dbReference type="SMART" id="SM00855">
    <property type="entry name" value="PGAM"/>
    <property type="match status" value="1"/>
</dbReference>
<dbReference type="InterPro" id="IPR013078">
    <property type="entry name" value="His_Pase_superF_clade-1"/>
</dbReference>
<evidence type="ECO:0000313" key="1">
    <source>
        <dbReference type="EMBL" id="CAB4322557.1"/>
    </source>
</evidence>
<dbReference type="SUPFAM" id="SSF53254">
    <property type="entry name" value="Phosphoglycerate mutase-like"/>
    <property type="match status" value="1"/>
</dbReference>
<reference evidence="1" key="1">
    <citation type="submission" date="2020-05" db="EMBL/GenBank/DDBJ databases">
        <authorList>
            <person name="Chiriac C."/>
            <person name="Salcher M."/>
            <person name="Ghai R."/>
            <person name="Kavagutti S V."/>
        </authorList>
    </citation>
    <scope>NUCLEOTIDE SEQUENCE</scope>
</reference>